<evidence type="ECO:0000256" key="1">
    <source>
        <dbReference type="HAMAP-Rule" id="MF_00934"/>
    </source>
</evidence>
<comment type="caution">
    <text evidence="2">The sequence shown here is derived from an EMBL/GenBank/DDBJ whole genome shotgun (WGS) entry which is preliminary data.</text>
</comment>
<comment type="catalytic activity">
    <reaction evidence="1">
        <text>adenosine(2030) in 23S rRNA + S-adenosyl-L-methionine = N(6)-methyladenosine(2030) in 23S rRNA + S-adenosyl-L-homocysteine + H(+)</text>
        <dbReference type="Rhea" id="RHEA:43736"/>
        <dbReference type="Rhea" id="RHEA-COMP:10668"/>
        <dbReference type="Rhea" id="RHEA-COMP:10669"/>
        <dbReference type="ChEBI" id="CHEBI:15378"/>
        <dbReference type="ChEBI" id="CHEBI:57856"/>
        <dbReference type="ChEBI" id="CHEBI:59789"/>
        <dbReference type="ChEBI" id="CHEBI:74411"/>
        <dbReference type="ChEBI" id="CHEBI:74449"/>
        <dbReference type="EC" id="2.1.1.266"/>
    </reaction>
</comment>
<dbReference type="RefSeq" id="WP_210681532.1">
    <property type="nucleotide sequence ID" value="NZ_JAGMWN010000003.1"/>
</dbReference>
<comment type="function">
    <text evidence="1">Specifically methylates the adenine in position 2030 of 23S rRNA.</text>
</comment>
<dbReference type="InterPro" id="IPR007473">
    <property type="entry name" value="RlmJ"/>
</dbReference>
<organism evidence="2 3">
    <name type="scientific">Marivibrio halodurans</name>
    <dbReference type="NCBI Taxonomy" id="2039722"/>
    <lineage>
        <taxon>Bacteria</taxon>
        <taxon>Pseudomonadati</taxon>
        <taxon>Pseudomonadota</taxon>
        <taxon>Alphaproteobacteria</taxon>
        <taxon>Rhodospirillales</taxon>
        <taxon>Rhodospirillaceae</taxon>
        <taxon>Marivibrio</taxon>
    </lineage>
</organism>
<feature type="binding site" evidence="1">
    <location>
        <position position="101"/>
    </location>
    <ligand>
        <name>S-adenosyl-L-methionine</name>
        <dbReference type="ChEBI" id="CHEBI:59789"/>
    </ligand>
</feature>
<reference evidence="2" key="1">
    <citation type="submission" date="2021-04" db="EMBL/GenBank/DDBJ databases">
        <authorList>
            <person name="Zhang D.-C."/>
        </authorList>
    </citation>
    <scope>NUCLEOTIDE SEQUENCE</scope>
    <source>
        <strain evidence="2">CGMCC 1.15697</strain>
    </source>
</reference>
<feature type="binding site" evidence="1">
    <location>
        <position position="41"/>
    </location>
    <ligand>
        <name>S-adenosyl-L-methionine</name>
        <dbReference type="ChEBI" id="CHEBI:59789"/>
    </ligand>
</feature>
<comment type="subunit">
    <text evidence="1">Monomer.</text>
</comment>
<dbReference type="EC" id="2.1.1.266" evidence="1"/>
<evidence type="ECO:0000313" key="3">
    <source>
        <dbReference type="Proteomes" id="UP000672602"/>
    </source>
</evidence>
<dbReference type="GO" id="GO:0036307">
    <property type="term" value="F:23S rRNA (adenine(2030)-N(6))-methyltransferase activity"/>
    <property type="evidence" value="ECO:0007669"/>
    <property type="project" value="UniProtKB-UniRule"/>
</dbReference>
<keyword evidence="1" id="KW-0694">RNA-binding</keyword>
<dbReference type="EMBL" id="JAGMWN010000003">
    <property type="protein sequence ID" value="MBP5856957.1"/>
    <property type="molecule type" value="Genomic_DNA"/>
</dbReference>
<protein>
    <recommendedName>
        <fullName evidence="1">Ribosomal RNA large subunit methyltransferase J</fullName>
        <ecNumber evidence="1">2.1.1.266</ecNumber>
    </recommendedName>
    <alternativeName>
        <fullName evidence="1">23S rRNA (adenine(2030)-N6)-methyltransferase</fullName>
    </alternativeName>
    <alternativeName>
        <fullName evidence="1">23S rRNA m6A2030 methyltransferase</fullName>
    </alternativeName>
</protein>
<feature type="binding site" evidence="1">
    <location>
        <position position="165"/>
    </location>
    <ligand>
        <name>S-adenosyl-L-methionine</name>
        <dbReference type="ChEBI" id="CHEBI:59789"/>
    </ligand>
</feature>
<dbReference type="HAMAP" id="MF_00934">
    <property type="entry name" value="23SrRNA_methyltr_J"/>
    <property type="match status" value="1"/>
</dbReference>
<accession>A0A8J7S7G1</accession>
<feature type="site" description="Interaction with substrate rRNA" evidence="1">
    <location>
        <position position="3"/>
    </location>
</feature>
<name>A0A8J7S7G1_9PROT</name>
<dbReference type="Gene3D" id="3.40.50.150">
    <property type="entry name" value="Vaccinia Virus protein VP39"/>
    <property type="match status" value="1"/>
</dbReference>
<keyword evidence="3" id="KW-1185">Reference proteome</keyword>
<dbReference type="Proteomes" id="UP000672602">
    <property type="component" value="Unassembled WGS sequence"/>
</dbReference>
<proteinExistence type="inferred from homology"/>
<feature type="binding site" evidence="1">
    <location>
        <begin position="144"/>
        <end position="145"/>
    </location>
    <ligand>
        <name>S-adenosyl-L-methionine</name>
        <dbReference type="ChEBI" id="CHEBI:59789"/>
    </ligand>
</feature>
<keyword evidence="1" id="KW-0698">rRNA processing</keyword>
<comment type="similarity">
    <text evidence="1">Belongs to the RlmJ family.</text>
</comment>
<dbReference type="PANTHER" id="PTHR37426:SF1">
    <property type="entry name" value="RIBOSOMAL RNA LARGE SUBUNIT METHYLTRANSFERASE J"/>
    <property type="match status" value="1"/>
</dbReference>
<dbReference type="GO" id="GO:0003723">
    <property type="term" value="F:RNA binding"/>
    <property type="evidence" value="ECO:0007669"/>
    <property type="project" value="UniProtKB-UniRule"/>
</dbReference>
<feature type="binding site" evidence="1">
    <location>
        <position position="119"/>
    </location>
    <ligand>
        <name>S-adenosyl-L-methionine</name>
        <dbReference type="ChEBI" id="CHEBI:59789"/>
    </ligand>
</feature>
<dbReference type="GO" id="GO:0070475">
    <property type="term" value="P:rRNA base methylation"/>
    <property type="evidence" value="ECO:0007669"/>
    <property type="project" value="UniProtKB-UniRule"/>
</dbReference>
<feature type="binding site" evidence="1">
    <location>
        <position position="18"/>
    </location>
    <ligand>
        <name>S-adenosyl-L-methionine</name>
        <dbReference type="ChEBI" id="CHEBI:59789"/>
    </ligand>
</feature>
<dbReference type="GO" id="GO:0005829">
    <property type="term" value="C:cytosol"/>
    <property type="evidence" value="ECO:0007669"/>
    <property type="project" value="TreeGrafter"/>
</dbReference>
<sequence length="281" mass="30987">MNYRHAYHAGNFADILKHWILLRLLDRLTAKAKPFFVLDSHAGGGFYDLAREATIRTGEAARGIARLLPHAAGAPESLRPYLEVIATLNADEPALRWYPGSPYLTATHLRECDRLIACDLQSGEGAVLRETLKPFPRAKAHMGDGYAAVPSMLPPPERRGLTLIDPPFERRDDYDRMARATKIGVTQFATGLFALWYPIKDRARAVRFLDALPRPAGGLAAIDFAIDHPTAEGGLKACGLALLNPPFGLVDEIAESLPWLVEHLREGEGATAHIDWISRPE</sequence>
<dbReference type="AlphaFoldDB" id="A0A8J7S7G1"/>
<dbReference type="SUPFAM" id="SSF53335">
    <property type="entry name" value="S-adenosyl-L-methionine-dependent methyltransferases"/>
    <property type="match status" value="1"/>
</dbReference>
<dbReference type="Pfam" id="PF04378">
    <property type="entry name" value="RsmJ"/>
    <property type="match status" value="1"/>
</dbReference>
<dbReference type="PANTHER" id="PTHR37426">
    <property type="entry name" value="RIBOSOMAL RNA LARGE SUBUNIT METHYLTRANSFERASE J"/>
    <property type="match status" value="1"/>
</dbReference>
<keyword evidence="1" id="KW-0949">S-adenosyl-L-methionine</keyword>
<dbReference type="InterPro" id="IPR029063">
    <property type="entry name" value="SAM-dependent_MTases_sf"/>
</dbReference>
<gene>
    <name evidence="1" type="primary">rlmJ</name>
    <name evidence="2" type="ORF">KAJ83_08050</name>
</gene>
<evidence type="ECO:0000313" key="2">
    <source>
        <dbReference type="EMBL" id="MBP5856957.1"/>
    </source>
</evidence>
<feature type="active site" description="Proton acceptor" evidence="1">
    <location>
        <position position="165"/>
    </location>
</feature>
<keyword evidence="1" id="KW-0808">Transferase</keyword>
<keyword evidence="1" id="KW-0489">Methyltransferase</keyword>